<protein>
    <submittedName>
        <fullName evidence="2">Uncharacterized protein</fullName>
    </submittedName>
</protein>
<organism evidence="1 2">
    <name type="scientific">Romanomermis culicivorax</name>
    <name type="common">Nematode worm</name>
    <dbReference type="NCBI Taxonomy" id="13658"/>
    <lineage>
        <taxon>Eukaryota</taxon>
        <taxon>Metazoa</taxon>
        <taxon>Ecdysozoa</taxon>
        <taxon>Nematoda</taxon>
        <taxon>Enoplea</taxon>
        <taxon>Dorylaimia</taxon>
        <taxon>Mermithida</taxon>
        <taxon>Mermithoidea</taxon>
        <taxon>Mermithidae</taxon>
        <taxon>Romanomermis</taxon>
    </lineage>
</organism>
<accession>A0A915L5Z9</accession>
<reference evidence="2" key="1">
    <citation type="submission" date="2022-11" db="UniProtKB">
        <authorList>
            <consortium name="WormBaseParasite"/>
        </authorList>
    </citation>
    <scope>IDENTIFICATION</scope>
</reference>
<sequence>MQGADLMPLASTIYAIYERLVFDMIVFKVLKLMPKIFLLVDLAPADVADVDGAGAIVEEGDGLISCDAKKQKWTF</sequence>
<name>A0A915L5Z9_ROMCU</name>
<dbReference type="WBParaSite" id="nRc.2.0.1.t45948-RA">
    <property type="protein sequence ID" value="nRc.2.0.1.t45948-RA"/>
    <property type="gene ID" value="nRc.2.0.1.g45948"/>
</dbReference>
<evidence type="ECO:0000313" key="1">
    <source>
        <dbReference type="Proteomes" id="UP000887565"/>
    </source>
</evidence>
<dbReference type="AlphaFoldDB" id="A0A915L5Z9"/>
<dbReference type="Proteomes" id="UP000887565">
    <property type="component" value="Unplaced"/>
</dbReference>
<keyword evidence="1" id="KW-1185">Reference proteome</keyword>
<evidence type="ECO:0000313" key="2">
    <source>
        <dbReference type="WBParaSite" id="nRc.2.0.1.t45948-RA"/>
    </source>
</evidence>
<proteinExistence type="predicted"/>